<sequence length="122" mass="13522">MAPLSLPFLPSSQQPAPTVESASPRHFPSLSHPHPQVTTLPSSSVWCSFHLNHPAPSCFQFVIRLLRSIPPYPLLIPYFLCPFPYNFSPESSPYPSIIPTIPRTFFKPATSQSPKQVKALGP</sequence>
<feature type="region of interest" description="Disordered" evidence="1">
    <location>
        <begin position="1"/>
        <end position="36"/>
    </location>
</feature>
<evidence type="ECO:0000256" key="1">
    <source>
        <dbReference type="SAM" id="MobiDB-lite"/>
    </source>
</evidence>
<dbReference type="AlphaFoldDB" id="A0A6A6TZY4"/>
<organism evidence="2 3">
    <name type="scientific">Microthyrium microscopicum</name>
    <dbReference type="NCBI Taxonomy" id="703497"/>
    <lineage>
        <taxon>Eukaryota</taxon>
        <taxon>Fungi</taxon>
        <taxon>Dikarya</taxon>
        <taxon>Ascomycota</taxon>
        <taxon>Pezizomycotina</taxon>
        <taxon>Dothideomycetes</taxon>
        <taxon>Dothideomycetes incertae sedis</taxon>
        <taxon>Microthyriales</taxon>
        <taxon>Microthyriaceae</taxon>
        <taxon>Microthyrium</taxon>
    </lineage>
</organism>
<evidence type="ECO:0000313" key="2">
    <source>
        <dbReference type="EMBL" id="KAF2665402.1"/>
    </source>
</evidence>
<accession>A0A6A6TZY4</accession>
<dbReference type="Proteomes" id="UP000799302">
    <property type="component" value="Unassembled WGS sequence"/>
</dbReference>
<reference evidence="2" key="1">
    <citation type="journal article" date="2020" name="Stud. Mycol.">
        <title>101 Dothideomycetes genomes: a test case for predicting lifestyles and emergence of pathogens.</title>
        <authorList>
            <person name="Haridas S."/>
            <person name="Albert R."/>
            <person name="Binder M."/>
            <person name="Bloem J."/>
            <person name="Labutti K."/>
            <person name="Salamov A."/>
            <person name="Andreopoulos B."/>
            <person name="Baker S."/>
            <person name="Barry K."/>
            <person name="Bills G."/>
            <person name="Bluhm B."/>
            <person name="Cannon C."/>
            <person name="Castanera R."/>
            <person name="Culley D."/>
            <person name="Daum C."/>
            <person name="Ezra D."/>
            <person name="Gonzalez J."/>
            <person name="Henrissat B."/>
            <person name="Kuo A."/>
            <person name="Liang C."/>
            <person name="Lipzen A."/>
            <person name="Lutzoni F."/>
            <person name="Magnuson J."/>
            <person name="Mondo S."/>
            <person name="Nolan M."/>
            <person name="Ohm R."/>
            <person name="Pangilinan J."/>
            <person name="Park H.-J."/>
            <person name="Ramirez L."/>
            <person name="Alfaro M."/>
            <person name="Sun H."/>
            <person name="Tritt A."/>
            <person name="Yoshinaga Y."/>
            <person name="Zwiers L.-H."/>
            <person name="Turgeon B."/>
            <person name="Goodwin S."/>
            <person name="Spatafora J."/>
            <person name="Crous P."/>
            <person name="Grigoriev I."/>
        </authorList>
    </citation>
    <scope>NUCLEOTIDE SEQUENCE</scope>
    <source>
        <strain evidence="2">CBS 115976</strain>
    </source>
</reference>
<evidence type="ECO:0000313" key="3">
    <source>
        <dbReference type="Proteomes" id="UP000799302"/>
    </source>
</evidence>
<keyword evidence="3" id="KW-1185">Reference proteome</keyword>
<proteinExistence type="predicted"/>
<dbReference type="EMBL" id="MU004240">
    <property type="protein sequence ID" value="KAF2665402.1"/>
    <property type="molecule type" value="Genomic_DNA"/>
</dbReference>
<gene>
    <name evidence="2" type="ORF">BT63DRAFT_458977</name>
</gene>
<name>A0A6A6TZY4_9PEZI</name>
<protein>
    <submittedName>
        <fullName evidence="2">Uncharacterized protein</fullName>
    </submittedName>
</protein>